<evidence type="ECO:0000256" key="5">
    <source>
        <dbReference type="ARBA" id="ARBA00022741"/>
    </source>
</evidence>
<dbReference type="InterPro" id="IPR011992">
    <property type="entry name" value="EF-hand-dom_pair"/>
</dbReference>
<evidence type="ECO:0000256" key="2">
    <source>
        <dbReference type="ARBA" id="ARBA00022527"/>
    </source>
</evidence>
<feature type="binding site" evidence="10">
    <location>
        <position position="143"/>
    </location>
    <ligand>
        <name>ATP</name>
        <dbReference type="ChEBI" id="CHEBI:30616"/>
    </ligand>
</feature>
<dbReference type="GO" id="GO:0004674">
    <property type="term" value="F:protein serine/threonine kinase activity"/>
    <property type="evidence" value="ECO:0007669"/>
    <property type="project" value="UniProtKB-KW"/>
</dbReference>
<dbReference type="PROSITE" id="PS50042">
    <property type="entry name" value="CNMP_BINDING_3"/>
    <property type="match status" value="2"/>
</dbReference>
<keyword evidence="2" id="KW-0723">Serine/threonine-protein kinase</keyword>
<accession>A0AAD2G7R3</accession>
<dbReference type="Pfam" id="PF00027">
    <property type="entry name" value="cNMP_binding"/>
    <property type="match status" value="2"/>
</dbReference>
<dbReference type="Proteomes" id="UP001295423">
    <property type="component" value="Unassembled WGS sequence"/>
</dbReference>
<evidence type="ECO:0000259" key="12">
    <source>
        <dbReference type="PROSITE" id="PS50042"/>
    </source>
</evidence>
<evidence type="ECO:0000256" key="7">
    <source>
        <dbReference type="ARBA" id="ARBA00022840"/>
    </source>
</evidence>
<dbReference type="PROSITE" id="PS00108">
    <property type="entry name" value="PROTEIN_KINASE_ST"/>
    <property type="match status" value="1"/>
</dbReference>
<dbReference type="SMART" id="SM00100">
    <property type="entry name" value="cNMP"/>
    <property type="match status" value="2"/>
</dbReference>
<proteinExistence type="inferred from homology"/>
<feature type="domain" description="Protein kinase" evidence="11">
    <location>
        <begin position="109"/>
        <end position="382"/>
    </location>
</feature>
<gene>
    <name evidence="14" type="ORF">CYCCA115_LOCUS20778</name>
</gene>
<evidence type="ECO:0008006" key="16">
    <source>
        <dbReference type="Google" id="ProtNLM"/>
    </source>
</evidence>
<sequence>MANLPLKQYSRWAAALVTGVASTLVIVRTAEKNDVEERKKSSSFRQFVSSDPASGLISRFVPSFPTPMVSGCEPTFGVTKNRAAIQRKRTVRQMEQFSTKAELSSKYTWHKSKVLGKGAYGSVYLANSKATNEDVALKEIPKKHTNSVNFQQEMRAMLYIRSKGGHPHLCSLREHFDSKDSYYVLLDYIGGGELFDHLIDNGAYSEMDAARIVREVASALNFLHGIGVVHADLKPENILLTTTRRDDALVKLADFGCSQITNPTNDFDDVEVKPVYGAPTPAYCPPESILKTVPIQASADMWGLGVILFIMLTGAHPYDIEGSASDEEIETRIKDSAYKIPINDPEITGHVSDSAKDLISKLMHRNPRRRLTAFQMLQHPWVRGETATTAIIAGSDKKLSRFRHIKTKLQARFFSDAIKFSDSHDHAVLRKTSLVERSFKALNINEFDPNLDSEEGGPQINLSDFQNLLSDNMKNKYFPAGHVVYREGSKGHHMYFIDSGTIEVETADGSWATRSQGDFFGEGALLHPTGRRSATVRCTTPVHAMEINREYFEKYIESADTGLYLTLKEKDKIRKRNRAKTILRFQQDMEPTERDKGQCFFEEDDTGDTDSMYILETGRVDLTVHGIQVMSVTPGNVFGEHSVLTGQSRNCNAVCVDKDGCIAQALPGKSFRKLYSESENVRNSIRDLQLRRELKKAIVGRLKKEFPYDKPEEAFQIVDSDKKGVLDKDSIGKLMKEWNPQITDAEILEVLGVLDLTKSGHVTFDEFKKVFIGSIRTSASM</sequence>
<dbReference type="InterPro" id="IPR014710">
    <property type="entry name" value="RmlC-like_jellyroll"/>
</dbReference>
<feature type="domain" description="Cyclic nucleotide-binding" evidence="12">
    <location>
        <begin position="610"/>
        <end position="692"/>
    </location>
</feature>
<dbReference type="GO" id="GO:0005524">
    <property type="term" value="F:ATP binding"/>
    <property type="evidence" value="ECO:0007669"/>
    <property type="project" value="UniProtKB-UniRule"/>
</dbReference>
<dbReference type="SUPFAM" id="SSF51206">
    <property type="entry name" value="cAMP-binding domain-like"/>
    <property type="match status" value="2"/>
</dbReference>
<comment type="caution">
    <text evidence="14">The sequence shown here is derived from an EMBL/GenBank/DDBJ whole genome shotgun (WGS) entry which is preliminary data.</text>
</comment>
<dbReference type="InterPro" id="IPR000719">
    <property type="entry name" value="Prot_kinase_dom"/>
</dbReference>
<feature type="domain" description="EF-hand" evidence="13">
    <location>
        <begin position="742"/>
        <end position="777"/>
    </location>
</feature>
<evidence type="ECO:0000256" key="3">
    <source>
        <dbReference type="ARBA" id="ARBA00022535"/>
    </source>
</evidence>
<keyword evidence="8" id="KW-0142">cGMP-binding</keyword>
<keyword evidence="7 10" id="KW-0067">ATP-binding</keyword>
<reference evidence="14" key="1">
    <citation type="submission" date="2023-08" db="EMBL/GenBank/DDBJ databases">
        <authorList>
            <person name="Audoor S."/>
            <person name="Bilcke G."/>
        </authorList>
    </citation>
    <scope>NUCLEOTIDE SEQUENCE</scope>
</reference>
<dbReference type="EMBL" id="CAKOGP040002202">
    <property type="protein sequence ID" value="CAJ1964757.1"/>
    <property type="molecule type" value="Genomic_DNA"/>
</dbReference>
<dbReference type="PROSITE" id="PS50222">
    <property type="entry name" value="EF_HAND_2"/>
    <property type="match status" value="2"/>
</dbReference>
<dbReference type="SMART" id="SM00220">
    <property type="entry name" value="S_TKc"/>
    <property type="match status" value="1"/>
</dbReference>
<dbReference type="PROSITE" id="PS00889">
    <property type="entry name" value="CNMP_BINDING_2"/>
    <property type="match status" value="1"/>
</dbReference>
<evidence type="ECO:0000256" key="6">
    <source>
        <dbReference type="ARBA" id="ARBA00022777"/>
    </source>
</evidence>
<dbReference type="CDD" id="cd00051">
    <property type="entry name" value="EFh"/>
    <property type="match status" value="1"/>
</dbReference>
<dbReference type="Pfam" id="PF00069">
    <property type="entry name" value="Pkinase"/>
    <property type="match status" value="1"/>
</dbReference>
<dbReference type="PROSITE" id="PS00107">
    <property type="entry name" value="PROTEIN_KINASE_ATP"/>
    <property type="match status" value="1"/>
</dbReference>
<dbReference type="Gene3D" id="1.10.238.10">
    <property type="entry name" value="EF-hand"/>
    <property type="match status" value="1"/>
</dbReference>
<dbReference type="SUPFAM" id="SSF47473">
    <property type="entry name" value="EF-hand"/>
    <property type="match status" value="1"/>
</dbReference>
<dbReference type="InterPro" id="IPR002048">
    <property type="entry name" value="EF_hand_dom"/>
</dbReference>
<dbReference type="CDD" id="cd00038">
    <property type="entry name" value="CAP_ED"/>
    <property type="match status" value="2"/>
</dbReference>
<dbReference type="PROSITE" id="PS50011">
    <property type="entry name" value="PROTEIN_KINASE_DOM"/>
    <property type="match status" value="1"/>
</dbReference>
<protein>
    <recommendedName>
        <fullName evidence="16">cGMP-dependent protein kinase</fullName>
    </recommendedName>
</protein>
<comment type="similarity">
    <text evidence="9">Belongs to the protein kinase superfamily. Ser/Thr protein kinase family. CDPK subfamily.</text>
</comment>
<dbReference type="AlphaFoldDB" id="A0AAD2G7R3"/>
<comment type="cofactor">
    <cofactor evidence="1">
        <name>Mg(2+)</name>
        <dbReference type="ChEBI" id="CHEBI:18420"/>
    </cofactor>
</comment>
<evidence type="ECO:0000259" key="11">
    <source>
        <dbReference type="PROSITE" id="PS50011"/>
    </source>
</evidence>
<keyword evidence="6" id="KW-0418">Kinase</keyword>
<evidence type="ECO:0000256" key="10">
    <source>
        <dbReference type="PROSITE-ProRule" id="PRU10141"/>
    </source>
</evidence>
<organism evidence="14 15">
    <name type="scientific">Cylindrotheca closterium</name>
    <dbReference type="NCBI Taxonomy" id="2856"/>
    <lineage>
        <taxon>Eukaryota</taxon>
        <taxon>Sar</taxon>
        <taxon>Stramenopiles</taxon>
        <taxon>Ochrophyta</taxon>
        <taxon>Bacillariophyta</taxon>
        <taxon>Bacillariophyceae</taxon>
        <taxon>Bacillariophycidae</taxon>
        <taxon>Bacillariales</taxon>
        <taxon>Bacillariaceae</taxon>
        <taxon>Cylindrotheca</taxon>
    </lineage>
</organism>
<dbReference type="InterPro" id="IPR050205">
    <property type="entry name" value="CDPK_Ser/Thr_kinases"/>
</dbReference>
<evidence type="ECO:0000256" key="8">
    <source>
        <dbReference type="ARBA" id="ARBA00022992"/>
    </source>
</evidence>
<keyword evidence="5 10" id="KW-0547">Nucleotide-binding</keyword>
<evidence type="ECO:0000259" key="13">
    <source>
        <dbReference type="PROSITE" id="PS50222"/>
    </source>
</evidence>
<keyword evidence="15" id="KW-1185">Reference proteome</keyword>
<evidence type="ECO:0000256" key="1">
    <source>
        <dbReference type="ARBA" id="ARBA00001946"/>
    </source>
</evidence>
<keyword evidence="3" id="KW-0140">cGMP</keyword>
<dbReference type="InterPro" id="IPR017441">
    <property type="entry name" value="Protein_kinase_ATP_BS"/>
</dbReference>
<dbReference type="InterPro" id="IPR018490">
    <property type="entry name" value="cNMP-bd_dom_sf"/>
</dbReference>
<dbReference type="Gene3D" id="1.10.510.10">
    <property type="entry name" value="Transferase(Phosphotransferase) domain 1"/>
    <property type="match status" value="1"/>
</dbReference>
<evidence type="ECO:0000256" key="9">
    <source>
        <dbReference type="ARBA" id="ARBA00024334"/>
    </source>
</evidence>
<dbReference type="InterPro" id="IPR018488">
    <property type="entry name" value="cNMP-bd_CS"/>
</dbReference>
<evidence type="ECO:0000313" key="14">
    <source>
        <dbReference type="EMBL" id="CAJ1964757.1"/>
    </source>
</evidence>
<dbReference type="SUPFAM" id="SSF56112">
    <property type="entry name" value="Protein kinase-like (PK-like)"/>
    <property type="match status" value="1"/>
</dbReference>
<evidence type="ECO:0000256" key="4">
    <source>
        <dbReference type="ARBA" id="ARBA00022679"/>
    </source>
</evidence>
<dbReference type="Pfam" id="PF13499">
    <property type="entry name" value="EF-hand_7"/>
    <property type="match status" value="1"/>
</dbReference>
<dbReference type="Gene3D" id="2.60.120.10">
    <property type="entry name" value="Jelly Rolls"/>
    <property type="match status" value="2"/>
</dbReference>
<dbReference type="GO" id="GO:0005509">
    <property type="term" value="F:calcium ion binding"/>
    <property type="evidence" value="ECO:0007669"/>
    <property type="project" value="InterPro"/>
</dbReference>
<dbReference type="PANTHER" id="PTHR24349">
    <property type="entry name" value="SERINE/THREONINE-PROTEIN KINASE"/>
    <property type="match status" value="1"/>
</dbReference>
<evidence type="ECO:0000313" key="15">
    <source>
        <dbReference type="Proteomes" id="UP001295423"/>
    </source>
</evidence>
<name>A0AAD2G7R3_9STRA</name>
<keyword evidence="4" id="KW-0808">Transferase</keyword>
<dbReference type="SMART" id="SM00054">
    <property type="entry name" value="EFh"/>
    <property type="match status" value="2"/>
</dbReference>
<dbReference type="GO" id="GO:0030553">
    <property type="term" value="F:cGMP binding"/>
    <property type="evidence" value="ECO:0007669"/>
    <property type="project" value="UniProtKB-KW"/>
</dbReference>
<feature type="domain" description="Cyclic nucleotide-binding" evidence="12">
    <location>
        <begin position="469"/>
        <end position="556"/>
    </location>
</feature>
<dbReference type="InterPro" id="IPR008271">
    <property type="entry name" value="Ser/Thr_kinase_AS"/>
</dbReference>
<dbReference type="InterPro" id="IPR011009">
    <property type="entry name" value="Kinase-like_dom_sf"/>
</dbReference>
<dbReference type="InterPro" id="IPR000595">
    <property type="entry name" value="cNMP-bd_dom"/>
</dbReference>
<feature type="domain" description="EF-hand" evidence="13">
    <location>
        <begin position="706"/>
        <end position="741"/>
    </location>
</feature>